<evidence type="ECO:0000256" key="1">
    <source>
        <dbReference type="SAM" id="SignalP"/>
    </source>
</evidence>
<protein>
    <submittedName>
        <fullName evidence="2">Uncharacterized protein</fullName>
    </submittedName>
</protein>
<sequence length="136" mass="14874">MRRGQKRVFFLLLAIALCLCIANVDADNTAATGKVEVASLPAGHYMQICGGVRGEVLAYFKSRGLDVLDLGTLLGAFNGENTLSLHFWTDCTLSSTTLWKAMTPSMNKAFAYQMKSNVPKEPKKGQSDPLVFLTRI</sequence>
<reference evidence="2" key="1">
    <citation type="submission" date="2022-11" db="EMBL/GenBank/DDBJ databases">
        <authorList>
            <person name="Hyden B.L."/>
            <person name="Feng K."/>
            <person name="Yates T."/>
            <person name="Jawdy S."/>
            <person name="Smart L.B."/>
            <person name="Muchero W."/>
        </authorList>
    </citation>
    <scope>NUCLEOTIDE SEQUENCE</scope>
    <source>
        <tissue evidence="2">Shoot tip</tissue>
    </source>
</reference>
<dbReference type="EMBL" id="JAPFFM010000011">
    <property type="protein sequence ID" value="KAJ6733935.1"/>
    <property type="molecule type" value="Genomic_DNA"/>
</dbReference>
<evidence type="ECO:0000313" key="3">
    <source>
        <dbReference type="Proteomes" id="UP001151752"/>
    </source>
</evidence>
<reference evidence="2" key="2">
    <citation type="journal article" date="2023" name="Int. J. Mol. Sci.">
        <title>De Novo Assembly and Annotation of 11 Diverse Shrub Willow (Salix) Genomes Reveals Novel Gene Organization in Sex-Linked Regions.</title>
        <authorList>
            <person name="Hyden B."/>
            <person name="Feng K."/>
            <person name="Yates T.B."/>
            <person name="Jawdy S."/>
            <person name="Cereghino C."/>
            <person name="Smart L.B."/>
            <person name="Muchero W."/>
        </authorList>
    </citation>
    <scope>NUCLEOTIDE SEQUENCE</scope>
    <source>
        <tissue evidence="2">Shoot tip</tissue>
    </source>
</reference>
<name>A0A9Q0ZGQ3_9ROSI</name>
<keyword evidence="1" id="KW-0732">Signal</keyword>
<dbReference type="AlphaFoldDB" id="A0A9Q0ZGQ3"/>
<feature type="chain" id="PRO_5040382504" evidence="1">
    <location>
        <begin position="27"/>
        <end position="136"/>
    </location>
</feature>
<accession>A0A9Q0ZGQ3</accession>
<gene>
    <name evidence="2" type="ORF">OIU74_005683</name>
</gene>
<organism evidence="2 3">
    <name type="scientific">Salix koriyanagi</name>
    <dbReference type="NCBI Taxonomy" id="2511006"/>
    <lineage>
        <taxon>Eukaryota</taxon>
        <taxon>Viridiplantae</taxon>
        <taxon>Streptophyta</taxon>
        <taxon>Embryophyta</taxon>
        <taxon>Tracheophyta</taxon>
        <taxon>Spermatophyta</taxon>
        <taxon>Magnoliopsida</taxon>
        <taxon>eudicotyledons</taxon>
        <taxon>Gunneridae</taxon>
        <taxon>Pentapetalae</taxon>
        <taxon>rosids</taxon>
        <taxon>fabids</taxon>
        <taxon>Malpighiales</taxon>
        <taxon>Salicaceae</taxon>
        <taxon>Saliceae</taxon>
        <taxon>Salix</taxon>
    </lineage>
</organism>
<dbReference type="Proteomes" id="UP001151752">
    <property type="component" value="Chromosome 7"/>
</dbReference>
<keyword evidence="3" id="KW-1185">Reference proteome</keyword>
<proteinExistence type="predicted"/>
<evidence type="ECO:0000313" key="2">
    <source>
        <dbReference type="EMBL" id="KAJ6733935.1"/>
    </source>
</evidence>
<feature type="signal peptide" evidence="1">
    <location>
        <begin position="1"/>
        <end position="26"/>
    </location>
</feature>
<comment type="caution">
    <text evidence="2">The sequence shown here is derived from an EMBL/GenBank/DDBJ whole genome shotgun (WGS) entry which is preliminary data.</text>
</comment>